<evidence type="ECO:0000256" key="4">
    <source>
        <dbReference type="ARBA" id="ARBA00022692"/>
    </source>
</evidence>
<feature type="transmembrane region" description="Helical" evidence="7">
    <location>
        <begin position="12"/>
        <end position="34"/>
    </location>
</feature>
<comment type="caution">
    <text evidence="9">The sequence shown here is derived from an EMBL/GenBank/DDBJ whole genome shotgun (WGS) entry which is preliminary data.</text>
</comment>
<dbReference type="Gene3D" id="3.40.50.720">
    <property type="entry name" value="NAD(P)-binding Rossmann-like Domain"/>
    <property type="match status" value="1"/>
</dbReference>
<dbReference type="GO" id="GO:0016780">
    <property type="term" value="F:phosphotransferase activity, for other substituted phosphate groups"/>
    <property type="evidence" value="ECO:0007669"/>
    <property type="project" value="TreeGrafter"/>
</dbReference>
<evidence type="ECO:0000313" key="10">
    <source>
        <dbReference type="Proteomes" id="UP000231092"/>
    </source>
</evidence>
<gene>
    <name evidence="9" type="ORF">H171_3453</name>
</gene>
<comment type="subcellular location">
    <subcellularLocation>
        <location evidence="1">Membrane</location>
        <topology evidence="1">Multi-pass membrane protein</topology>
    </subcellularLocation>
</comment>
<evidence type="ECO:0000259" key="8">
    <source>
        <dbReference type="Pfam" id="PF02397"/>
    </source>
</evidence>
<reference evidence="9 10" key="1">
    <citation type="submission" date="2017-11" db="EMBL/GenBank/DDBJ databases">
        <title>Understudied soil microbes with underappreciated capabilities: Untangling the Clostridium saccharolyticum group.</title>
        <authorList>
            <person name="Leschine S."/>
        </authorList>
    </citation>
    <scope>NUCLEOTIDE SEQUENCE [LARGE SCALE GENOMIC DNA]</scope>
    <source>
        <strain evidence="9 10">18A</strain>
    </source>
</reference>
<dbReference type="GO" id="GO:0016020">
    <property type="term" value="C:membrane"/>
    <property type="evidence" value="ECO:0007669"/>
    <property type="project" value="UniProtKB-SubCell"/>
</dbReference>
<keyword evidence="5 7" id="KW-1133">Transmembrane helix</keyword>
<dbReference type="EMBL" id="PGET01000001">
    <property type="protein sequence ID" value="PJJ29890.1"/>
    <property type="molecule type" value="Genomic_DNA"/>
</dbReference>
<evidence type="ECO:0000256" key="3">
    <source>
        <dbReference type="ARBA" id="ARBA00022679"/>
    </source>
</evidence>
<evidence type="ECO:0000256" key="1">
    <source>
        <dbReference type="ARBA" id="ARBA00004141"/>
    </source>
</evidence>
<keyword evidence="6 7" id="KW-0472">Membrane</keyword>
<feature type="domain" description="Bacterial sugar transferase" evidence="8">
    <location>
        <begin position="278"/>
        <end position="470"/>
    </location>
</feature>
<dbReference type="AlphaFoldDB" id="A0A2M8Z8X3"/>
<sequence>MMYKKANEGWFKYIDFIILDALCLQISFILAYFIRQENFRPYRTFLYRNMAILLFMIQIIVTFFFDSFRDVLKRGYYKEFIETLKHTSLVILFTVSYFFLSQTGELYSRIILLLTGMFYAFSSYLIRVFWKDHLKNSGLCNNGKRSLLVITSKEMASTVLNNICNHNYEGFQISGIVIADANMTGNEIDGIPVVSDIRNVVNYVCHKWVDEVFINMPRDFSPLENTIDSFTEMGITVHQNLIDIAALSEQKQRVERMGDYTVLTTSINMASSKQLLVKRVMDIAGGTIGCVIAALLYLVLAPCIYIHSPGPILFSQVRVGKNGKRFKVYKFRSMYMDAEKRKKELMSQNRIKDGMMFKMDRDPRIIGGEKGIGSFMRNNSLDEWPQMWNVLKGDMSLVGTRPPTIDEWEKYELHHRARLSIKPGLTGLWQVSGRSSITDFEEVVKLDKKYITEWNFKLDVKILLKTVGVVAYREGAL</sequence>
<keyword evidence="4 7" id="KW-0812">Transmembrane</keyword>
<dbReference type="PANTHER" id="PTHR30576">
    <property type="entry name" value="COLANIC BIOSYNTHESIS UDP-GLUCOSE LIPID CARRIER TRANSFERASE"/>
    <property type="match status" value="1"/>
</dbReference>
<evidence type="ECO:0000256" key="7">
    <source>
        <dbReference type="SAM" id="Phobius"/>
    </source>
</evidence>
<evidence type="ECO:0000256" key="2">
    <source>
        <dbReference type="ARBA" id="ARBA00006464"/>
    </source>
</evidence>
<name>A0A2M8Z8X3_9FIRM</name>
<evidence type="ECO:0000256" key="6">
    <source>
        <dbReference type="ARBA" id="ARBA00023136"/>
    </source>
</evidence>
<feature type="transmembrane region" description="Helical" evidence="7">
    <location>
        <begin position="106"/>
        <end position="126"/>
    </location>
</feature>
<protein>
    <submittedName>
        <fullName evidence="9">Exopolysaccharide biosynthesis polyprenyl glycosylphosphotransferase</fullName>
    </submittedName>
</protein>
<feature type="transmembrane region" description="Helical" evidence="7">
    <location>
        <begin position="283"/>
        <end position="307"/>
    </location>
</feature>
<dbReference type="InterPro" id="IPR017475">
    <property type="entry name" value="EPS_sugar_tfrase"/>
</dbReference>
<dbReference type="NCBIfam" id="TIGR03025">
    <property type="entry name" value="EPS_sugtrans"/>
    <property type="match status" value="1"/>
</dbReference>
<keyword evidence="3 9" id="KW-0808">Transferase</keyword>
<evidence type="ECO:0000313" key="9">
    <source>
        <dbReference type="EMBL" id="PJJ29890.1"/>
    </source>
</evidence>
<organism evidence="9 10">
    <name type="scientific">[Clostridium] celerecrescens 18A</name>
    <dbReference type="NCBI Taxonomy" id="1286362"/>
    <lineage>
        <taxon>Bacteria</taxon>
        <taxon>Bacillati</taxon>
        <taxon>Bacillota</taxon>
        <taxon>Clostridia</taxon>
        <taxon>Lachnospirales</taxon>
        <taxon>Lachnospiraceae</taxon>
        <taxon>Lacrimispora</taxon>
    </lineage>
</organism>
<dbReference type="PANTHER" id="PTHR30576:SF10">
    <property type="entry name" value="SLL5057 PROTEIN"/>
    <property type="match status" value="1"/>
</dbReference>
<proteinExistence type="inferred from homology"/>
<dbReference type="Pfam" id="PF02397">
    <property type="entry name" value="Bac_transf"/>
    <property type="match status" value="1"/>
</dbReference>
<evidence type="ECO:0000256" key="5">
    <source>
        <dbReference type="ARBA" id="ARBA00022989"/>
    </source>
</evidence>
<accession>A0A2M8Z8X3</accession>
<dbReference type="InterPro" id="IPR003362">
    <property type="entry name" value="Bact_transf"/>
</dbReference>
<dbReference type="Proteomes" id="UP000231092">
    <property type="component" value="Unassembled WGS sequence"/>
</dbReference>
<comment type="similarity">
    <text evidence="2">Belongs to the bacterial sugar transferase family.</text>
</comment>
<dbReference type="Pfam" id="PF13727">
    <property type="entry name" value="CoA_binding_3"/>
    <property type="match status" value="1"/>
</dbReference>
<feature type="transmembrane region" description="Helical" evidence="7">
    <location>
        <begin position="46"/>
        <end position="68"/>
    </location>
</feature>